<keyword evidence="5 7" id="KW-0472">Membrane</keyword>
<gene>
    <name evidence="8" type="ORF">ABLG96_21450</name>
</gene>
<dbReference type="InterPro" id="IPR011701">
    <property type="entry name" value="MFS"/>
</dbReference>
<feature type="transmembrane region" description="Helical" evidence="7">
    <location>
        <begin position="61"/>
        <end position="82"/>
    </location>
</feature>
<feature type="transmembrane region" description="Helical" evidence="7">
    <location>
        <begin position="308"/>
        <end position="334"/>
    </location>
</feature>
<dbReference type="GO" id="GO:0005886">
    <property type="term" value="C:plasma membrane"/>
    <property type="evidence" value="ECO:0007669"/>
    <property type="project" value="UniProtKB-SubCell"/>
</dbReference>
<keyword evidence="2" id="KW-1003">Cell membrane</keyword>
<dbReference type="GO" id="GO:0022857">
    <property type="term" value="F:transmembrane transporter activity"/>
    <property type="evidence" value="ECO:0007669"/>
    <property type="project" value="InterPro"/>
</dbReference>
<dbReference type="RefSeq" id="WP_353649331.1">
    <property type="nucleotide sequence ID" value="NZ_CP159218.1"/>
</dbReference>
<evidence type="ECO:0000256" key="4">
    <source>
        <dbReference type="ARBA" id="ARBA00022989"/>
    </source>
</evidence>
<evidence type="ECO:0000256" key="5">
    <source>
        <dbReference type="ARBA" id="ARBA00023136"/>
    </source>
</evidence>
<dbReference type="SUPFAM" id="SSF103473">
    <property type="entry name" value="MFS general substrate transporter"/>
    <property type="match status" value="1"/>
</dbReference>
<feature type="compositionally biased region" description="Polar residues" evidence="6">
    <location>
        <begin position="1"/>
        <end position="14"/>
    </location>
</feature>
<comment type="subcellular location">
    <subcellularLocation>
        <location evidence="1">Cell membrane</location>
        <topology evidence="1">Multi-pass membrane protein</topology>
    </subcellularLocation>
</comment>
<dbReference type="EMBL" id="CP159218">
    <property type="protein sequence ID" value="XCG63716.1"/>
    <property type="molecule type" value="Genomic_DNA"/>
</dbReference>
<keyword evidence="3 7" id="KW-0812">Transmembrane</keyword>
<keyword evidence="4 7" id="KW-1133">Transmembrane helix</keyword>
<feature type="region of interest" description="Disordered" evidence="6">
    <location>
        <begin position="1"/>
        <end position="43"/>
    </location>
</feature>
<dbReference type="PANTHER" id="PTHR23513:SF17">
    <property type="entry name" value="MEMBRANE PROTEIN"/>
    <property type="match status" value="1"/>
</dbReference>
<evidence type="ECO:0000256" key="1">
    <source>
        <dbReference type="ARBA" id="ARBA00004651"/>
    </source>
</evidence>
<evidence type="ECO:0000256" key="6">
    <source>
        <dbReference type="SAM" id="MobiDB-lite"/>
    </source>
</evidence>
<organism evidence="8">
    <name type="scientific">Nakamurella sp. A5-74</name>
    <dbReference type="NCBI Taxonomy" id="3158264"/>
    <lineage>
        <taxon>Bacteria</taxon>
        <taxon>Bacillati</taxon>
        <taxon>Actinomycetota</taxon>
        <taxon>Actinomycetes</taxon>
        <taxon>Nakamurellales</taxon>
        <taxon>Nakamurellaceae</taxon>
        <taxon>Nakamurella</taxon>
    </lineage>
</organism>
<dbReference type="Gene3D" id="1.20.1250.20">
    <property type="entry name" value="MFS general substrate transporter like domains"/>
    <property type="match status" value="1"/>
</dbReference>
<dbReference type="CDD" id="cd06173">
    <property type="entry name" value="MFS_MefA_like"/>
    <property type="match status" value="1"/>
</dbReference>
<dbReference type="InterPro" id="IPR036259">
    <property type="entry name" value="MFS_trans_sf"/>
</dbReference>
<proteinExistence type="predicted"/>
<accession>A0AAU8DPX9</accession>
<dbReference type="Pfam" id="PF07690">
    <property type="entry name" value="MFS_1"/>
    <property type="match status" value="1"/>
</dbReference>
<evidence type="ECO:0000256" key="7">
    <source>
        <dbReference type="SAM" id="Phobius"/>
    </source>
</evidence>
<name>A0AAU8DPX9_9ACTN</name>
<feature type="transmembrane region" description="Helical" evidence="7">
    <location>
        <begin position="88"/>
        <end position="110"/>
    </location>
</feature>
<evidence type="ECO:0000313" key="8">
    <source>
        <dbReference type="EMBL" id="XCG63716.1"/>
    </source>
</evidence>
<evidence type="ECO:0000256" key="3">
    <source>
        <dbReference type="ARBA" id="ARBA00022692"/>
    </source>
</evidence>
<feature type="transmembrane region" description="Helical" evidence="7">
    <location>
        <begin position="405"/>
        <end position="427"/>
    </location>
</feature>
<feature type="transmembrane region" description="Helical" evidence="7">
    <location>
        <begin position="131"/>
        <end position="156"/>
    </location>
</feature>
<reference evidence="8" key="1">
    <citation type="submission" date="2024-05" db="EMBL/GenBank/DDBJ databases">
        <authorList>
            <person name="Cai S.Y."/>
            <person name="Jin L.M."/>
            <person name="Li H.R."/>
        </authorList>
    </citation>
    <scope>NUCLEOTIDE SEQUENCE</scope>
    <source>
        <strain evidence="8">A5-74</strain>
    </source>
</reference>
<feature type="transmembrane region" description="Helical" evidence="7">
    <location>
        <begin position="274"/>
        <end position="302"/>
    </location>
</feature>
<protein>
    <submittedName>
        <fullName evidence="8">MFS transporter</fullName>
    </submittedName>
</protein>
<dbReference type="PANTHER" id="PTHR23513">
    <property type="entry name" value="INTEGRAL MEMBRANE EFFLUX PROTEIN-RELATED"/>
    <property type="match status" value="1"/>
</dbReference>
<dbReference type="AlphaFoldDB" id="A0AAU8DPX9"/>
<sequence length="467" mass="48644">MTSRPAPNDPSGSTAGAAVRVTRTPTGAAPGHDPDTRRPSVRGPRALLGLRGFRLLVTIRLLSALGDGAFQGALAGAVLFSPERQTDAAAIAGGFAVLLLPYSIVGPFAGALLDRWSRRQVLVRANVLRSAIVVVVAVAIALDAATSVLFVIALFVMGTSRFVGSGQSASVPHTVPDDSLTGANSLGTTVGSLATLIGSGIAFGLRALIGDTHVPIAFVTASVVIFYLLSAATAARFDRHALGPDVTDEPRQPMLAVLQGLGSGLRHMVKRRSIGLHICVVVLVRFGFGMATLLVLLLFQNYFRGNGIFASGIVGIGQVLAVSGFGLLLGAVTTSYFTRLFGIRRYITLLLVVCGIVVLAAGSQFTEPMTMLTAFFLAFGYQSTKVCADTIAQADADDAYVGRVFAVYDTASNVFYVAAFALGVLLVPPDGHGLAAPITLGAVYLLGAVLYWWGSAHAVRHPVLPKA</sequence>
<feature type="transmembrane region" description="Helical" evidence="7">
    <location>
        <begin position="214"/>
        <end position="235"/>
    </location>
</feature>
<evidence type="ECO:0000256" key="2">
    <source>
        <dbReference type="ARBA" id="ARBA00022475"/>
    </source>
</evidence>
<feature type="transmembrane region" description="Helical" evidence="7">
    <location>
        <begin position="346"/>
        <end position="365"/>
    </location>
</feature>
<feature type="transmembrane region" description="Helical" evidence="7">
    <location>
        <begin position="434"/>
        <end position="454"/>
    </location>
</feature>